<evidence type="ECO:0000259" key="8">
    <source>
        <dbReference type="PROSITE" id="PS50126"/>
    </source>
</evidence>
<dbReference type="CDD" id="cd22529">
    <property type="entry name" value="KH-II_NusA_rpt2"/>
    <property type="match status" value="1"/>
</dbReference>
<dbReference type="AlphaFoldDB" id="A0A1F5EWE5"/>
<keyword evidence="1" id="KW-0806">Transcription termination</keyword>
<protein>
    <submittedName>
        <fullName evidence="9">Transcription termination factor NusA</fullName>
    </submittedName>
</protein>
<dbReference type="Pfam" id="PF13184">
    <property type="entry name" value="KH_NusA_1st"/>
    <property type="match status" value="1"/>
</dbReference>
<dbReference type="InterPro" id="IPR030842">
    <property type="entry name" value="TF_NusA_bacterial"/>
</dbReference>
<sequence>MIPPFSLSNINNMNNTQNLIARTEFAAALNQIASERNIPVEVILDAVKSALVASFNKDFEAEAKKIEEKGEMITVDLDPETGEFKLKSGKADASAKDYVDITPPGFGRIAAQTAKQVILQQVREAEKTGIIAEYQGRLGEVTTGMVQRMDGKNVIVDIGRGQGVMPPEEQVRNEYYRLNSRISVLLLDIRDSFKGQQIIVSRTDPRLVTALFAREVPEVGAGTVVVKVIAREAGNRTKISVASNQEGVDPVGSCVGQKGVRVQAVINELNGEKIDIIQYSDDKDKFLKSALAPAEAIKLEFSKDNSEVTVTVPDDQLSLAIGRGGTNVKLAAKLVGVRIKVVSDKSDPGIV</sequence>
<dbReference type="CDD" id="cd02134">
    <property type="entry name" value="KH-II_NusA_rpt1"/>
    <property type="match status" value="1"/>
</dbReference>
<keyword evidence="6" id="KW-0804">Transcription</keyword>
<dbReference type="InterPro" id="IPR025249">
    <property type="entry name" value="TF_NusA_KH_1st"/>
</dbReference>
<evidence type="ECO:0000256" key="3">
    <source>
        <dbReference type="ARBA" id="ARBA00022814"/>
    </source>
</evidence>
<dbReference type="GO" id="GO:0003723">
    <property type="term" value="F:RNA binding"/>
    <property type="evidence" value="ECO:0007669"/>
    <property type="project" value="UniProtKB-UniRule"/>
</dbReference>
<dbReference type="Proteomes" id="UP000177390">
    <property type="component" value="Unassembled WGS sequence"/>
</dbReference>
<feature type="non-terminal residue" evidence="9">
    <location>
        <position position="351"/>
    </location>
</feature>
<dbReference type="SUPFAM" id="SSF69705">
    <property type="entry name" value="Transcription factor NusA, N-terminal domain"/>
    <property type="match status" value="1"/>
</dbReference>
<dbReference type="InterPro" id="IPR010213">
    <property type="entry name" value="TF_NusA"/>
</dbReference>
<dbReference type="InterPro" id="IPR004087">
    <property type="entry name" value="KH_dom"/>
</dbReference>
<dbReference type="PROSITE" id="PS50084">
    <property type="entry name" value="KH_TYPE_1"/>
    <property type="match status" value="1"/>
</dbReference>
<dbReference type="InterPro" id="IPR013735">
    <property type="entry name" value="TF_NusA_N"/>
</dbReference>
<dbReference type="GO" id="GO:0006353">
    <property type="term" value="P:DNA-templated transcription termination"/>
    <property type="evidence" value="ECO:0007669"/>
    <property type="project" value="UniProtKB-KW"/>
</dbReference>
<dbReference type="InterPro" id="IPR015946">
    <property type="entry name" value="KH_dom-like_a/b"/>
</dbReference>
<dbReference type="SMART" id="SM00316">
    <property type="entry name" value="S1"/>
    <property type="match status" value="1"/>
</dbReference>
<dbReference type="GO" id="GO:0031564">
    <property type="term" value="P:transcription antitermination"/>
    <property type="evidence" value="ECO:0007669"/>
    <property type="project" value="UniProtKB-KW"/>
</dbReference>
<dbReference type="InterPro" id="IPR012340">
    <property type="entry name" value="NA-bd_OB-fold"/>
</dbReference>
<dbReference type="CDD" id="cd04455">
    <property type="entry name" value="S1_NusA"/>
    <property type="match status" value="1"/>
</dbReference>
<accession>A0A1F5EWE5</accession>
<dbReference type="SUPFAM" id="SSF54814">
    <property type="entry name" value="Prokaryotic type KH domain (KH-domain type II)"/>
    <property type="match status" value="2"/>
</dbReference>
<evidence type="ECO:0000256" key="2">
    <source>
        <dbReference type="ARBA" id="ARBA00022490"/>
    </source>
</evidence>
<keyword evidence="4 7" id="KW-0694">RNA-binding</keyword>
<dbReference type="GO" id="GO:0005829">
    <property type="term" value="C:cytosol"/>
    <property type="evidence" value="ECO:0007669"/>
    <property type="project" value="TreeGrafter"/>
</dbReference>
<feature type="domain" description="S1 motif" evidence="8">
    <location>
        <begin position="139"/>
        <end position="203"/>
    </location>
</feature>
<gene>
    <name evidence="9" type="ORF">A3D09_04000</name>
</gene>
<keyword evidence="5" id="KW-0805">Transcription regulation</keyword>
<dbReference type="InterPro" id="IPR058582">
    <property type="entry name" value="KH_NusA_2nd"/>
</dbReference>
<dbReference type="SUPFAM" id="SSF50249">
    <property type="entry name" value="Nucleic acid-binding proteins"/>
    <property type="match status" value="1"/>
</dbReference>
<dbReference type="Gene3D" id="3.30.1480.10">
    <property type="entry name" value="NusA, N-terminal domain"/>
    <property type="match status" value="1"/>
</dbReference>
<evidence type="ECO:0000313" key="9">
    <source>
        <dbReference type="EMBL" id="OGD71712.1"/>
    </source>
</evidence>
<keyword evidence="3" id="KW-0889">Transcription antitermination</keyword>
<evidence type="ECO:0000256" key="6">
    <source>
        <dbReference type="ARBA" id="ARBA00023163"/>
    </source>
</evidence>
<dbReference type="Pfam" id="PF08529">
    <property type="entry name" value="NusA_N"/>
    <property type="match status" value="1"/>
</dbReference>
<dbReference type="Gene3D" id="3.30.300.20">
    <property type="match status" value="2"/>
</dbReference>
<dbReference type="PANTHER" id="PTHR22648:SF0">
    <property type="entry name" value="TRANSCRIPTION TERMINATION_ANTITERMINATION PROTEIN NUSA"/>
    <property type="match status" value="1"/>
</dbReference>
<evidence type="ECO:0000313" key="10">
    <source>
        <dbReference type="Proteomes" id="UP000177390"/>
    </source>
</evidence>
<organism evidence="9 10">
    <name type="scientific">Candidatus Collierbacteria bacterium RIFCSPHIGHO2_02_FULL_49_10</name>
    <dbReference type="NCBI Taxonomy" id="1817723"/>
    <lineage>
        <taxon>Bacteria</taxon>
        <taxon>Candidatus Collieribacteriota</taxon>
    </lineage>
</organism>
<reference evidence="9 10" key="1">
    <citation type="journal article" date="2016" name="Nat. Commun.">
        <title>Thousands of microbial genomes shed light on interconnected biogeochemical processes in an aquifer system.</title>
        <authorList>
            <person name="Anantharaman K."/>
            <person name="Brown C.T."/>
            <person name="Hug L.A."/>
            <person name="Sharon I."/>
            <person name="Castelle C.J."/>
            <person name="Probst A.J."/>
            <person name="Thomas B.C."/>
            <person name="Singh A."/>
            <person name="Wilkins M.J."/>
            <person name="Karaoz U."/>
            <person name="Brodie E.L."/>
            <person name="Williams K.H."/>
            <person name="Hubbard S.S."/>
            <person name="Banfield J.F."/>
        </authorList>
    </citation>
    <scope>NUCLEOTIDE SEQUENCE [LARGE SCALE GENOMIC DNA]</scope>
</reference>
<dbReference type="SMART" id="SM00322">
    <property type="entry name" value="KH"/>
    <property type="match status" value="1"/>
</dbReference>
<dbReference type="Gene3D" id="2.40.50.140">
    <property type="entry name" value="Nucleic acid-binding proteins"/>
    <property type="match status" value="1"/>
</dbReference>
<dbReference type="PANTHER" id="PTHR22648">
    <property type="entry name" value="TRANSCRIPTION TERMINATION FACTOR NUSA"/>
    <property type="match status" value="1"/>
</dbReference>
<dbReference type="Pfam" id="PF26594">
    <property type="entry name" value="KH_NusA_2nd"/>
    <property type="match status" value="1"/>
</dbReference>
<dbReference type="PROSITE" id="PS50126">
    <property type="entry name" value="S1"/>
    <property type="match status" value="1"/>
</dbReference>
<evidence type="ECO:0000256" key="4">
    <source>
        <dbReference type="ARBA" id="ARBA00022884"/>
    </source>
</evidence>
<evidence type="ECO:0000256" key="5">
    <source>
        <dbReference type="ARBA" id="ARBA00023015"/>
    </source>
</evidence>
<dbReference type="NCBIfam" id="TIGR01953">
    <property type="entry name" value="NusA"/>
    <property type="match status" value="1"/>
</dbReference>
<dbReference type="InterPro" id="IPR009019">
    <property type="entry name" value="KH_sf_prok-type"/>
</dbReference>
<dbReference type="FunFam" id="3.30.300.20:FF:000002">
    <property type="entry name" value="Transcription termination/antitermination protein NusA"/>
    <property type="match status" value="1"/>
</dbReference>
<dbReference type="InterPro" id="IPR036555">
    <property type="entry name" value="NusA_N_sf"/>
</dbReference>
<evidence type="ECO:0000256" key="7">
    <source>
        <dbReference type="PROSITE-ProRule" id="PRU00117"/>
    </source>
</evidence>
<dbReference type="GO" id="GO:0003700">
    <property type="term" value="F:DNA-binding transcription factor activity"/>
    <property type="evidence" value="ECO:0007669"/>
    <property type="project" value="InterPro"/>
</dbReference>
<dbReference type="InterPro" id="IPR003029">
    <property type="entry name" value="S1_domain"/>
</dbReference>
<keyword evidence="2" id="KW-0963">Cytoplasm</keyword>
<dbReference type="HAMAP" id="MF_00945_B">
    <property type="entry name" value="NusA_B"/>
    <property type="match status" value="1"/>
</dbReference>
<dbReference type="EMBL" id="MFAH01000018">
    <property type="protein sequence ID" value="OGD71712.1"/>
    <property type="molecule type" value="Genomic_DNA"/>
</dbReference>
<proteinExistence type="inferred from homology"/>
<comment type="caution">
    <text evidence="9">The sequence shown here is derived from an EMBL/GenBank/DDBJ whole genome shotgun (WGS) entry which is preliminary data.</text>
</comment>
<name>A0A1F5EWE5_9BACT</name>
<evidence type="ECO:0000256" key="1">
    <source>
        <dbReference type="ARBA" id="ARBA00022472"/>
    </source>
</evidence>